<dbReference type="PANTHER" id="PTHR38926">
    <property type="entry name" value="F-BOX DOMAIN CONTAINING PROTEIN, EXPRESSED"/>
    <property type="match status" value="1"/>
</dbReference>
<proteinExistence type="predicted"/>
<dbReference type="PANTHER" id="PTHR38926:SF72">
    <property type="entry name" value="IM:7136021-RELATED"/>
    <property type="match status" value="1"/>
</dbReference>
<dbReference type="Gene3D" id="1.20.1280.50">
    <property type="match status" value="1"/>
</dbReference>
<protein>
    <recommendedName>
        <fullName evidence="1">F-box domain-containing protein</fullName>
    </recommendedName>
</protein>
<evidence type="ECO:0000313" key="2">
    <source>
        <dbReference type="EMBL" id="KAG2197341.1"/>
    </source>
</evidence>
<dbReference type="SUPFAM" id="SSF81383">
    <property type="entry name" value="F-box domain"/>
    <property type="match status" value="1"/>
</dbReference>
<evidence type="ECO:0000313" key="3">
    <source>
        <dbReference type="Proteomes" id="UP000603453"/>
    </source>
</evidence>
<dbReference type="Proteomes" id="UP000603453">
    <property type="component" value="Unassembled WGS sequence"/>
</dbReference>
<feature type="domain" description="F-box" evidence="1">
    <location>
        <begin position="1"/>
        <end position="43"/>
    </location>
</feature>
<sequence>MSRLPYEIQLNVFSRLEAFDQSSCEIVCKSWSYAASETLYRTVDLYGYSDVKRFYHCLISNMSLTKPGFLKKIRINKQRYSSSRNTKDDFLAILTSCGNLKTLIFEDFDPKIYLKWMVDAKIKMPNIKQIGIHRNFRDEALHNNYLQVMLANCESVTQLHINQNTTVNSNTMLQNIDRFPSLNKLTIESHNDIELNPILNNCKMLTQIKLKGCMKRLHVNNSRVGSHPCLQVLKISSLLFSADVCRFVFQNMTELKVLTWISPYSDPQDMHLLMTGLQRQRIHPNNSLQTLVFQHFDGMSTQFLHSLPKYFSDLQNIRFKDCAFNGLWNQKDNVCIDMSPLNLNKITIDIDNIVRCTPQITNIFLQIKLGNGNTLYYVRSKGKLRLNYPFSRTYCTANTVKLKMAAITGAVITVQVKTLKLIEIHAENSTNQTLIIQ</sequence>
<dbReference type="OrthoDB" id="2266854at2759"/>
<comment type="caution">
    <text evidence="2">The sequence shown here is derived from an EMBL/GenBank/DDBJ whole genome shotgun (WGS) entry which is preliminary data.</text>
</comment>
<keyword evidence="3" id="KW-1185">Reference proteome</keyword>
<evidence type="ECO:0000259" key="1">
    <source>
        <dbReference type="PROSITE" id="PS50181"/>
    </source>
</evidence>
<dbReference type="InterPro" id="IPR032675">
    <property type="entry name" value="LRR_dom_sf"/>
</dbReference>
<name>A0A8H7QTG8_9FUNG</name>
<dbReference type="SMART" id="SM00256">
    <property type="entry name" value="FBOX"/>
    <property type="match status" value="1"/>
</dbReference>
<dbReference type="AlphaFoldDB" id="A0A8H7QTG8"/>
<organism evidence="2 3">
    <name type="scientific">Mucor saturninus</name>
    <dbReference type="NCBI Taxonomy" id="64648"/>
    <lineage>
        <taxon>Eukaryota</taxon>
        <taxon>Fungi</taxon>
        <taxon>Fungi incertae sedis</taxon>
        <taxon>Mucoromycota</taxon>
        <taxon>Mucoromycotina</taxon>
        <taxon>Mucoromycetes</taxon>
        <taxon>Mucorales</taxon>
        <taxon>Mucorineae</taxon>
        <taxon>Mucoraceae</taxon>
        <taxon>Mucor</taxon>
    </lineage>
</organism>
<reference evidence="2" key="1">
    <citation type="submission" date="2020-12" db="EMBL/GenBank/DDBJ databases">
        <title>Metabolic potential, ecology and presence of endohyphal bacteria is reflected in genomic diversity of Mucoromycotina.</title>
        <authorList>
            <person name="Muszewska A."/>
            <person name="Okrasinska A."/>
            <person name="Steczkiewicz K."/>
            <person name="Drgas O."/>
            <person name="Orlowska M."/>
            <person name="Perlinska-Lenart U."/>
            <person name="Aleksandrzak-Piekarczyk T."/>
            <person name="Szatraj K."/>
            <person name="Zielenkiewicz U."/>
            <person name="Pilsyk S."/>
            <person name="Malc E."/>
            <person name="Mieczkowski P."/>
            <person name="Kruszewska J.S."/>
            <person name="Biernat P."/>
            <person name="Pawlowska J."/>
        </authorList>
    </citation>
    <scope>NUCLEOTIDE SEQUENCE</scope>
    <source>
        <strain evidence="2">WA0000017839</strain>
    </source>
</reference>
<accession>A0A8H7QTG8</accession>
<dbReference type="EMBL" id="JAEPRD010000130">
    <property type="protein sequence ID" value="KAG2197341.1"/>
    <property type="molecule type" value="Genomic_DNA"/>
</dbReference>
<dbReference type="InterPro" id="IPR036047">
    <property type="entry name" value="F-box-like_dom_sf"/>
</dbReference>
<dbReference type="SUPFAM" id="SSF52047">
    <property type="entry name" value="RNI-like"/>
    <property type="match status" value="1"/>
</dbReference>
<gene>
    <name evidence="2" type="ORF">INT47_012771</name>
</gene>
<dbReference type="Pfam" id="PF12937">
    <property type="entry name" value="F-box-like"/>
    <property type="match status" value="1"/>
</dbReference>
<dbReference type="Gene3D" id="3.80.10.10">
    <property type="entry name" value="Ribonuclease Inhibitor"/>
    <property type="match status" value="1"/>
</dbReference>
<dbReference type="InterPro" id="IPR001810">
    <property type="entry name" value="F-box_dom"/>
</dbReference>
<dbReference type="PROSITE" id="PS50181">
    <property type="entry name" value="FBOX"/>
    <property type="match status" value="1"/>
</dbReference>